<dbReference type="AlphaFoldDB" id="A0A2Z5GAM9"/>
<protein>
    <submittedName>
        <fullName evidence="1">Uncharacterized protein</fullName>
    </submittedName>
</protein>
<evidence type="ECO:0000313" key="2">
    <source>
        <dbReference type="Proteomes" id="UP000253606"/>
    </source>
</evidence>
<reference evidence="1 2" key="1">
    <citation type="journal article" date="2018" name="Front. Microbiol.">
        <title>Hydrolytic Capabilities as a Key to Environmental Success: Chitinolytic and Cellulolytic Acidobacteria From Acidic Sub-arctic Soils and Boreal Peatlands.</title>
        <authorList>
            <person name="Belova S.E."/>
            <person name="Ravin N.V."/>
            <person name="Pankratov T.A."/>
            <person name="Rakitin A.L."/>
            <person name="Ivanova A.A."/>
            <person name="Beletsky A.V."/>
            <person name="Mardanov A.V."/>
            <person name="Sinninghe Damste J.S."/>
            <person name="Dedysh S.N."/>
        </authorList>
    </citation>
    <scope>NUCLEOTIDE SEQUENCE [LARGE SCALE GENOMIC DNA]</scope>
    <source>
        <strain evidence="1 2">SBC82</strain>
    </source>
</reference>
<accession>A0A2Z5GAM9</accession>
<proteinExistence type="predicted"/>
<name>A0A2Z5GAM9_9BACT</name>
<evidence type="ECO:0000313" key="1">
    <source>
        <dbReference type="EMBL" id="AXC15656.1"/>
    </source>
</evidence>
<keyword evidence="2" id="KW-1185">Reference proteome</keyword>
<dbReference type="EMBL" id="CP030840">
    <property type="protein sequence ID" value="AXC15656.1"/>
    <property type="molecule type" value="Genomic_DNA"/>
</dbReference>
<sequence length="99" mass="11152">MPKTNYTHEFINEQALNFNFRPSKFYIPNVEIDNALAQWPDLFSSLSKKLQVDFAGFLANLSKDCGCESPNERFLGTNCEATLRPVSGTARAWIKDCAS</sequence>
<organism evidence="1 2">
    <name type="scientific">Acidisarcina polymorpha</name>
    <dbReference type="NCBI Taxonomy" id="2211140"/>
    <lineage>
        <taxon>Bacteria</taxon>
        <taxon>Pseudomonadati</taxon>
        <taxon>Acidobacteriota</taxon>
        <taxon>Terriglobia</taxon>
        <taxon>Terriglobales</taxon>
        <taxon>Acidobacteriaceae</taxon>
        <taxon>Acidisarcina</taxon>
    </lineage>
</organism>
<gene>
    <name evidence="1" type="ORF">ACPOL_6426</name>
</gene>
<dbReference type="Proteomes" id="UP000253606">
    <property type="component" value="Chromosome"/>
</dbReference>
<dbReference type="KEGG" id="abas:ACPOL_6426"/>